<organism evidence="1 2">
    <name type="scientific">Trifolium pratense</name>
    <name type="common">Red clover</name>
    <dbReference type="NCBI Taxonomy" id="57577"/>
    <lineage>
        <taxon>Eukaryota</taxon>
        <taxon>Viridiplantae</taxon>
        <taxon>Streptophyta</taxon>
        <taxon>Embryophyta</taxon>
        <taxon>Tracheophyta</taxon>
        <taxon>Spermatophyta</taxon>
        <taxon>Magnoliopsida</taxon>
        <taxon>eudicotyledons</taxon>
        <taxon>Gunneridae</taxon>
        <taxon>Pentapetalae</taxon>
        <taxon>rosids</taxon>
        <taxon>fabids</taxon>
        <taxon>Fabales</taxon>
        <taxon>Fabaceae</taxon>
        <taxon>Papilionoideae</taxon>
        <taxon>50 kb inversion clade</taxon>
        <taxon>NPAAA clade</taxon>
        <taxon>Hologalegina</taxon>
        <taxon>IRL clade</taxon>
        <taxon>Trifolieae</taxon>
        <taxon>Trifolium</taxon>
    </lineage>
</organism>
<dbReference type="STRING" id="57577.A0A2K3JYZ3"/>
<dbReference type="EMBL" id="ASHM01080288">
    <property type="protein sequence ID" value="PNX59242.1"/>
    <property type="molecule type" value="Genomic_DNA"/>
</dbReference>
<evidence type="ECO:0000313" key="2">
    <source>
        <dbReference type="Proteomes" id="UP000236291"/>
    </source>
</evidence>
<dbReference type="Proteomes" id="UP000236291">
    <property type="component" value="Unassembled WGS sequence"/>
</dbReference>
<reference evidence="1 2" key="2">
    <citation type="journal article" date="2017" name="Front. Plant Sci.">
        <title>Gene Classification and Mining of Molecular Markers Useful in Red Clover (Trifolium pratense) Breeding.</title>
        <authorList>
            <person name="Istvanek J."/>
            <person name="Dluhosova J."/>
            <person name="Dluhos P."/>
            <person name="Patkova L."/>
            <person name="Nedelnik J."/>
            <person name="Repkova J."/>
        </authorList>
    </citation>
    <scope>NUCLEOTIDE SEQUENCE [LARGE SCALE GENOMIC DNA]</scope>
    <source>
        <strain evidence="2">cv. Tatra</strain>
        <tissue evidence="1">Young leaves</tissue>
    </source>
</reference>
<proteinExistence type="predicted"/>
<dbReference type="InterPro" id="IPR011032">
    <property type="entry name" value="GroES-like_sf"/>
</dbReference>
<dbReference type="Gene3D" id="3.90.180.10">
    <property type="entry name" value="Medium-chain alcohol dehydrogenases, catalytic domain"/>
    <property type="match status" value="1"/>
</dbReference>
<reference evidence="1 2" key="1">
    <citation type="journal article" date="2014" name="Am. J. Bot.">
        <title>Genome assembly and annotation for red clover (Trifolium pratense; Fabaceae).</title>
        <authorList>
            <person name="Istvanek J."/>
            <person name="Jaros M."/>
            <person name="Krenek A."/>
            <person name="Repkova J."/>
        </authorList>
    </citation>
    <scope>NUCLEOTIDE SEQUENCE [LARGE SCALE GENOMIC DNA]</scope>
    <source>
        <strain evidence="2">cv. Tatra</strain>
        <tissue evidence="1">Young leaves</tissue>
    </source>
</reference>
<comment type="caution">
    <text evidence="1">The sequence shown here is derived from an EMBL/GenBank/DDBJ whole genome shotgun (WGS) entry which is preliminary data.</text>
</comment>
<dbReference type="SUPFAM" id="SSF50129">
    <property type="entry name" value="GroES-like"/>
    <property type="match status" value="1"/>
</dbReference>
<accession>A0A2K3JYZ3</accession>
<protein>
    <submittedName>
        <fullName evidence="1">Alcohol dehydrogenase 7-like protein</fullName>
    </submittedName>
</protein>
<dbReference type="AlphaFoldDB" id="A0A2K3JYZ3"/>
<name>A0A2K3JYZ3_TRIPR</name>
<feature type="non-terminal residue" evidence="1">
    <location>
        <position position="101"/>
    </location>
</feature>
<gene>
    <name evidence="1" type="ORF">L195_g051318</name>
</gene>
<evidence type="ECO:0000313" key="1">
    <source>
        <dbReference type="EMBL" id="PNX59242.1"/>
    </source>
</evidence>
<sequence length="101" mass="11249">MPREVRIRVICSSLCHVDLAFSNMQDPPGFYPRILGHEAIGFWVGMWRLPLLCGPGALAHCFSRAPSDSPTVVSEPRFGLVGEQAGILVWINYSMWGNSFK</sequence>